<evidence type="ECO:0000313" key="2">
    <source>
        <dbReference type="Proteomes" id="UP000244336"/>
    </source>
</evidence>
<sequence>MNRKNRGSRDATSAGAWRSVLRRAAAPCHQAEESQFPVMREERCSGVVATVSLQLPVPVAGDEEDNPEHTHARENAWKTKSFFGAAKTNRAFLLY</sequence>
<reference evidence="1 2" key="1">
    <citation type="submission" date="2018-04" db="EMBL/GenBank/DDBJ databases">
        <title>WGS assembly of Panicum hallii var. hallii HAL2.</title>
        <authorList>
            <person name="Lovell J."/>
            <person name="Jenkins J."/>
            <person name="Lowry D."/>
            <person name="Mamidi S."/>
            <person name="Sreedasyam A."/>
            <person name="Weng X."/>
            <person name="Barry K."/>
            <person name="Bonette J."/>
            <person name="Campitelli B."/>
            <person name="Daum C."/>
            <person name="Gordon S."/>
            <person name="Gould B."/>
            <person name="Lipzen A."/>
            <person name="MacQueen A."/>
            <person name="Palacio-Mejia J."/>
            <person name="Plott C."/>
            <person name="Shakirov E."/>
            <person name="Shu S."/>
            <person name="Yoshinaga Y."/>
            <person name="Zane M."/>
            <person name="Rokhsar D."/>
            <person name="Grimwood J."/>
            <person name="Schmutz J."/>
            <person name="Juenger T."/>
        </authorList>
    </citation>
    <scope>NUCLEOTIDE SEQUENCE [LARGE SCALE GENOMIC DNA]</scope>
    <source>
        <strain evidence="2">cv. HAL2</strain>
    </source>
</reference>
<protein>
    <submittedName>
        <fullName evidence="1">Uncharacterized protein</fullName>
    </submittedName>
</protein>
<dbReference type="Gramene" id="PUZ68006">
    <property type="protein sequence ID" value="PUZ68006"/>
    <property type="gene ID" value="GQ55_3G480000"/>
</dbReference>
<dbReference type="Proteomes" id="UP000244336">
    <property type="component" value="Chromosome 3"/>
</dbReference>
<name>A0A2T7EJI0_9POAL</name>
<accession>A0A2T7EJI0</accession>
<organism evidence="1 2">
    <name type="scientific">Panicum hallii var. hallii</name>
    <dbReference type="NCBI Taxonomy" id="1504633"/>
    <lineage>
        <taxon>Eukaryota</taxon>
        <taxon>Viridiplantae</taxon>
        <taxon>Streptophyta</taxon>
        <taxon>Embryophyta</taxon>
        <taxon>Tracheophyta</taxon>
        <taxon>Spermatophyta</taxon>
        <taxon>Magnoliopsida</taxon>
        <taxon>Liliopsida</taxon>
        <taxon>Poales</taxon>
        <taxon>Poaceae</taxon>
        <taxon>PACMAD clade</taxon>
        <taxon>Panicoideae</taxon>
        <taxon>Panicodae</taxon>
        <taxon>Paniceae</taxon>
        <taxon>Panicinae</taxon>
        <taxon>Panicum</taxon>
        <taxon>Panicum sect. Panicum</taxon>
    </lineage>
</organism>
<gene>
    <name evidence="1" type="ORF">GQ55_3G480000</name>
</gene>
<evidence type="ECO:0000313" key="1">
    <source>
        <dbReference type="EMBL" id="PUZ68006.1"/>
    </source>
</evidence>
<keyword evidence="2" id="KW-1185">Reference proteome</keyword>
<proteinExistence type="predicted"/>
<dbReference type="EMBL" id="CM009751">
    <property type="protein sequence ID" value="PUZ68006.1"/>
    <property type="molecule type" value="Genomic_DNA"/>
</dbReference>
<dbReference type="AlphaFoldDB" id="A0A2T7EJI0"/>